<evidence type="ECO:0000256" key="6">
    <source>
        <dbReference type="NCBIfam" id="TIGR00558"/>
    </source>
</evidence>
<evidence type="ECO:0000256" key="4">
    <source>
        <dbReference type="ARBA" id="ARBA00022643"/>
    </source>
</evidence>
<dbReference type="NCBIfam" id="TIGR00558">
    <property type="entry name" value="pdxH"/>
    <property type="match status" value="1"/>
</dbReference>
<name>A0ABT7QWJ5_9BACT</name>
<keyword evidence="3" id="KW-0285">Flavoprotein</keyword>
<dbReference type="GO" id="GO:0004733">
    <property type="term" value="F:pyridoxamine phosphate oxidase activity"/>
    <property type="evidence" value="ECO:0007669"/>
    <property type="project" value="UniProtKB-EC"/>
</dbReference>
<dbReference type="SUPFAM" id="SSF50475">
    <property type="entry name" value="FMN-binding split barrel"/>
    <property type="match status" value="1"/>
</dbReference>
<dbReference type="InterPro" id="IPR011576">
    <property type="entry name" value="Pyridox_Oxase_N"/>
</dbReference>
<dbReference type="InterPro" id="IPR000659">
    <property type="entry name" value="Pyridox_Oxase"/>
</dbReference>
<dbReference type="PROSITE" id="PS01064">
    <property type="entry name" value="PYRIDOX_OXIDASE"/>
    <property type="match status" value="1"/>
</dbReference>
<evidence type="ECO:0000259" key="8">
    <source>
        <dbReference type="Pfam" id="PF10590"/>
    </source>
</evidence>
<dbReference type="EC" id="1.4.3.5" evidence="6"/>
<evidence type="ECO:0000256" key="1">
    <source>
        <dbReference type="ARBA" id="ARBA00001917"/>
    </source>
</evidence>
<dbReference type="InterPro" id="IPR019576">
    <property type="entry name" value="Pyridoxamine_oxidase_dimer_C"/>
</dbReference>
<dbReference type="PIRSF" id="PIRSF000190">
    <property type="entry name" value="Pyd_amn-ph_oxd"/>
    <property type="match status" value="1"/>
</dbReference>
<dbReference type="RefSeq" id="WP_289412185.1">
    <property type="nucleotide sequence ID" value="NZ_JAQIBD010000001.1"/>
</dbReference>
<gene>
    <name evidence="9" type="primary">pdxH</name>
    <name evidence="9" type="ORF">PGH07_01810</name>
</gene>
<feature type="domain" description="Pyridoxine 5'-phosphate oxidase dimerisation C-terminal" evidence="8">
    <location>
        <begin position="172"/>
        <end position="212"/>
    </location>
</feature>
<reference evidence="9" key="1">
    <citation type="submission" date="2023-01" db="EMBL/GenBank/DDBJ databases">
        <title>Sulfurovum sp. zt1-1 genome assembly.</title>
        <authorList>
            <person name="Wang J."/>
        </authorList>
    </citation>
    <scope>NUCLEOTIDE SEQUENCE</scope>
    <source>
        <strain evidence="9">Zt1-1</strain>
    </source>
</reference>
<dbReference type="Pfam" id="PF10590">
    <property type="entry name" value="PNP_phzG_C"/>
    <property type="match status" value="1"/>
</dbReference>
<dbReference type="InterPro" id="IPR019740">
    <property type="entry name" value="Pyridox_Oxase_CS"/>
</dbReference>
<comment type="similarity">
    <text evidence="2">Belongs to the pyridoxamine 5'-phosphate oxidase family.</text>
</comment>
<keyword evidence="10" id="KW-1185">Reference proteome</keyword>
<evidence type="ECO:0000313" key="10">
    <source>
        <dbReference type="Proteomes" id="UP001169069"/>
    </source>
</evidence>
<evidence type="ECO:0000259" key="7">
    <source>
        <dbReference type="Pfam" id="PF01243"/>
    </source>
</evidence>
<dbReference type="Proteomes" id="UP001169069">
    <property type="component" value="Unassembled WGS sequence"/>
</dbReference>
<comment type="caution">
    <text evidence="9">The sequence shown here is derived from an EMBL/GenBank/DDBJ whole genome shotgun (WGS) entry which is preliminary data.</text>
</comment>
<dbReference type="NCBIfam" id="NF004231">
    <property type="entry name" value="PRK05679.1"/>
    <property type="match status" value="1"/>
</dbReference>
<protein>
    <recommendedName>
        <fullName evidence="6">Pyridoxamine 5'-phosphate oxidase</fullName>
        <ecNumber evidence="6">1.4.3.5</ecNumber>
    </recommendedName>
</protein>
<dbReference type="Pfam" id="PF01243">
    <property type="entry name" value="PNPOx_N"/>
    <property type="match status" value="1"/>
</dbReference>
<dbReference type="InterPro" id="IPR012349">
    <property type="entry name" value="Split_barrel_FMN-bd"/>
</dbReference>
<evidence type="ECO:0000256" key="3">
    <source>
        <dbReference type="ARBA" id="ARBA00022630"/>
    </source>
</evidence>
<dbReference type="PANTHER" id="PTHR10851:SF0">
    <property type="entry name" value="PYRIDOXINE-5'-PHOSPHATE OXIDASE"/>
    <property type="match status" value="1"/>
</dbReference>
<evidence type="ECO:0000313" key="9">
    <source>
        <dbReference type="EMBL" id="MDM5270909.1"/>
    </source>
</evidence>
<evidence type="ECO:0000256" key="2">
    <source>
        <dbReference type="ARBA" id="ARBA00007301"/>
    </source>
</evidence>
<dbReference type="EMBL" id="JAQIBD010000001">
    <property type="protein sequence ID" value="MDM5270909.1"/>
    <property type="molecule type" value="Genomic_DNA"/>
</dbReference>
<keyword evidence="4" id="KW-0288">FMN</keyword>
<keyword evidence="5 9" id="KW-0560">Oxidoreductase</keyword>
<dbReference type="PANTHER" id="PTHR10851">
    <property type="entry name" value="PYRIDOXINE-5-PHOSPHATE OXIDASE"/>
    <property type="match status" value="1"/>
</dbReference>
<comment type="cofactor">
    <cofactor evidence="1">
        <name>FMN</name>
        <dbReference type="ChEBI" id="CHEBI:58210"/>
    </cofactor>
</comment>
<proteinExistence type="inferred from homology"/>
<dbReference type="HAMAP" id="MF_01629">
    <property type="entry name" value="PdxH"/>
    <property type="match status" value="1"/>
</dbReference>
<organism evidence="9 10">
    <name type="scientific">Sulfurovum zhangzhouensis</name>
    <dbReference type="NCBI Taxonomy" id="3019067"/>
    <lineage>
        <taxon>Bacteria</taxon>
        <taxon>Pseudomonadati</taxon>
        <taxon>Campylobacterota</taxon>
        <taxon>Epsilonproteobacteria</taxon>
        <taxon>Campylobacterales</taxon>
        <taxon>Sulfurovaceae</taxon>
        <taxon>Sulfurovum</taxon>
    </lineage>
</organism>
<sequence length="212" mass="24683">MLDLQDMRTDYMKGTLDENTVPSDPYLLFEQWFSEAVNAELKDPNTMLLATAGQNGQPNIRAVLLKIFDENGFVFFTNYNSVKAEEITQNPKVAVEFLWLELERQVRILGKCEKITTKESLSYFMKRSRDSQIGAWVSDQSSVITSRKAFQMQIEKMKQKFAKGNVPLPDFWGGYRVIPDQIEFWQGRPSRLHDRILYTKETEGWKIERLAP</sequence>
<accession>A0ABT7QWJ5</accession>
<dbReference type="Gene3D" id="2.30.110.10">
    <property type="entry name" value="Electron Transport, Fmn-binding Protein, Chain A"/>
    <property type="match status" value="1"/>
</dbReference>
<feature type="domain" description="Pyridoxamine 5'-phosphate oxidase N-terminal" evidence="7">
    <location>
        <begin position="34"/>
        <end position="159"/>
    </location>
</feature>
<evidence type="ECO:0000256" key="5">
    <source>
        <dbReference type="ARBA" id="ARBA00023002"/>
    </source>
</evidence>